<dbReference type="Proteomes" id="UP000632125">
    <property type="component" value="Unassembled WGS sequence"/>
</dbReference>
<keyword evidence="2 10" id="KW-0690">Ribosome biogenesis</keyword>
<evidence type="ECO:0000259" key="13">
    <source>
        <dbReference type="PROSITE" id="PS51721"/>
    </source>
</evidence>
<feature type="binding site" evidence="10">
    <location>
        <begin position="166"/>
        <end position="169"/>
    </location>
    <ligand>
        <name>GTP</name>
        <dbReference type="ChEBI" id="CHEBI:37565"/>
    </ligand>
</feature>
<dbReference type="InterPro" id="IPR027417">
    <property type="entry name" value="P-loop_NTPase"/>
</dbReference>
<keyword evidence="3 10" id="KW-0479">Metal-binding</keyword>
<evidence type="ECO:0000313" key="14">
    <source>
        <dbReference type="EMBL" id="MBD2867915.1"/>
    </source>
</evidence>
<feature type="compositionally biased region" description="Basic and acidic residues" evidence="11">
    <location>
        <begin position="345"/>
        <end position="356"/>
    </location>
</feature>
<feature type="domain" description="EngC GTPase" evidence="12">
    <location>
        <begin position="127"/>
        <end position="274"/>
    </location>
</feature>
<name>A0A927CI42_9BACL</name>
<keyword evidence="1 10" id="KW-0963">Cytoplasm</keyword>
<reference evidence="14" key="1">
    <citation type="submission" date="2020-09" db="EMBL/GenBank/DDBJ databases">
        <title>A novel bacterium of genus Paenibacillus, isolated from South China Sea.</title>
        <authorList>
            <person name="Huang H."/>
            <person name="Mo K."/>
            <person name="Hu Y."/>
        </authorList>
    </citation>
    <scope>NUCLEOTIDE SEQUENCE</scope>
    <source>
        <strain evidence="14">IB182493</strain>
    </source>
</reference>
<feature type="binding site" evidence="10">
    <location>
        <position position="299"/>
    </location>
    <ligand>
        <name>Zn(2+)</name>
        <dbReference type="ChEBI" id="CHEBI:29105"/>
    </ligand>
</feature>
<organism evidence="14 15">
    <name type="scientific">Paenibacillus arenilitoris</name>
    <dbReference type="NCBI Taxonomy" id="2772299"/>
    <lineage>
        <taxon>Bacteria</taxon>
        <taxon>Bacillati</taxon>
        <taxon>Bacillota</taxon>
        <taxon>Bacilli</taxon>
        <taxon>Bacillales</taxon>
        <taxon>Paenibacillaceae</taxon>
        <taxon>Paenibacillus</taxon>
    </lineage>
</organism>
<sequence>MNKRGYPFLENNRSSALTAYGWNDAWDSAWRDNPHCGNAAYEPARVVAQYSKQYKIMTAGGEKIAAVSGKYAFEAGGRSDFPAVGDFVAAQPLEGEQRAVIHSLLPRLSAMTRKEAGNVVDEQVIAANIDTMFITNALNQDFNIRRIERYLIAVWESGARPVVLLTKADLCDDAEEKVSAVQDIAPGVPVHAVSAHKNQGKEALAPYLRPGRTVAVAGMSGVGKSTLLNWLAEDDLQQVHGIRESDSRGRHTTTHRELFFLPSGAIMIDTPGMRELQLWDAADGWETTFSDIAELAANCRFHDCSHESEAGCAVKEALESGALDARRYGNYKKTERELAHLARKEQAHLRKNEKRAGKQSGAKAGRNARDGKRVRLLELE</sequence>
<dbReference type="HAMAP" id="MF_01820">
    <property type="entry name" value="GTPase_RsgA"/>
    <property type="match status" value="1"/>
</dbReference>
<dbReference type="PANTHER" id="PTHR32120">
    <property type="entry name" value="SMALL RIBOSOMAL SUBUNIT BIOGENESIS GTPASE RSGA"/>
    <property type="match status" value="1"/>
</dbReference>
<dbReference type="AlphaFoldDB" id="A0A927CI42"/>
<comment type="subunit">
    <text evidence="10">Monomer. Associates with 30S ribosomal subunit, binds 16S rRNA.</text>
</comment>
<keyword evidence="9 10" id="KW-0342">GTP-binding</keyword>
<evidence type="ECO:0000256" key="6">
    <source>
        <dbReference type="ARBA" id="ARBA00022801"/>
    </source>
</evidence>
<evidence type="ECO:0000256" key="5">
    <source>
        <dbReference type="ARBA" id="ARBA00022741"/>
    </source>
</evidence>
<keyword evidence="8 10" id="KW-0694">RNA-binding</keyword>
<evidence type="ECO:0000256" key="3">
    <source>
        <dbReference type="ARBA" id="ARBA00022723"/>
    </source>
</evidence>
<dbReference type="Gene3D" id="3.40.50.300">
    <property type="entry name" value="P-loop containing nucleotide triphosphate hydrolases"/>
    <property type="match status" value="1"/>
</dbReference>
<evidence type="ECO:0000256" key="1">
    <source>
        <dbReference type="ARBA" id="ARBA00022490"/>
    </source>
</evidence>
<feature type="region of interest" description="Disordered" evidence="11">
    <location>
        <begin position="345"/>
        <end position="380"/>
    </location>
</feature>
<comment type="caution">
    <text evidence="14">The sequence shown here is derived from an EMBL/GenBank/DDBJ whole genome shotgun (WGS) entry which is preliminary data.</text>
</comment>
<dbReference type="EMBL" id="JACXIY010000006">
    <property type="protein sequence ID" value="MBD2867915.1"/>
    <property type="molecule type" value="Genomic_DNA"/>
</dbReference>
<feature type="binding site" evidence="10">
    <location>
        <position position="304"/>
    </location>
    <ligand>
        <name>Zn(2+)</name>
        <dbReference type="ChEBI" id="CHEBI:29105"/>
    </ligand>
</feature>
<dbReference type="Gene3D" id="1.10.40.50">
    <property type="entry name" value="Probable gtpase engc, domain 3"/>
    <property type="match status" value="1"/>
</dbReference>
<gene>
    <name evidence="10 14" type="primary">rsgA</name>
    <name evidence="14" type="ORF">IDH41_04935</name>
</gene>
<dbReference type="InterPro" id="IPR030378">
    <property type="entry name" value="G_CP_dom"/>
</dbReference>
<comment type="function">
    <text evidence="10">One of several proteins that assist in the late maturation steps of the functional core of the 30S ribosomal subunit. Helps release RbfA from mature subunits. May play a role in the assembly of ribosomal proteins into the subunit. Circularly permuted GTPase that catalyzes slow GTP hydrolysis, GTPase activity is stimulated by the 30S ribosomal subunit.</text>
</comment>
<dbReference type="NCBIfam" id="TIGR00157">
    <property type="entry name" value="ribosome small subunit-dependent GTPase A"/>
    <property type="match status" value="1"/>
</dbReference>
<evidence type="ECO:0000259" key="12">
    <source>
        <dbReference type="PROSITE" id="PS50936"/>
    </source>
</evidence>
<dbReference type="GO" id="GO:0003924">
    <property type="term" value="F:GTPase activity"/>
    <property type="evidence" value="ECO:0007669"/>
    <property type="project" value="UniProtKB-UniRule"/>
</dbReference>
<keyword evidence="7 10" id="KW-0862">Zinc</keyword>
<dbReference type="Pfam" id="PF03193">
    <property type="entry name" value="RsgA_GTPase"/>
    <property type="match status" value="1"/>
</dbReference>
<dbReference type="InterPro" id="IPR004881">
    <property type="entry name" value="Ribosome_biogen_GTPase_RsgA"/>
</dbReference>
<proteinExistence type="inferred from homology"/>
<dbReference type="GO" id="GO:0005525">
    <property type="term" value="F:GTP binding"/>
    <property type="evidence" value="ECO:0007669"/>
    <property type="project" value="UniProtKB-UniRule"/>
</dbReference>
<dbReference type="GO" id="GO:0042274">
    <property type="term" value="P:ribosomal small subunit biogenesis"/>
    <property type="evidence" value="ECO:0007669"/>
    <property type="project" value="UniProtKB-UniRule"/>
</dbReference>
<evidence type="ECO:0000256" key="10">
    <source>
        <dbReference type="HAMAP-Rule" id="MF_01820"/>
    </source>
</evidence>
<dbReference type="EC" id="3.6.1.-" evidence="10"/>
<protein>
    <recommendedName>
        <fullName evidence="10">Small ribosomal subunit biogenesis GTPase RsgA</fullName>
        <ecNumber evidence="10">3.6.1.-</ecNumber>
    </recommendedName>
</protein>
<dbReference type="SUPFAM" id="SSF52540">
    <property type="entry name" value="P-loop containing nucleoside triphosphate hydrolases"/>
    <property type="match status" value="1"/>
</dbReference>
<comment type="cofactor">
    <cofactor evidence="10">
        <name>Zn(2+)</name>
        <dbReference type="ChEBI" id="CHEBI:29105"/>
    </cofactor>
    <text evidence="10">Binds 1 zinc ion per subunit.</text>
</comment>
<dbReference type="PROSITE" id="PS51721">
    <property type="entry name" value="G_CP"/>
    <property type="match status" value="1"/>
</dbReference>
<keyword evidence="6 10" id="KW-0378">Hydrolase</keyword>
<dbReference type="PROSITE" id="PS50936">
    <property type="entry name" value="ENGC_GTPASE"/>
    <property type="match status" value="1"/>
</dbReference>
<dbReference type="CDD" id="cd01854">
    <property type="entry name" value="YjeQ_EngC"/>
    <property type="match status" value="1"/>
</dbReference>
<dbReference type="InterPro" id="IPR010914">
    <property type="entry name" value="RsgA_GTPase_dom"/>
</dbReference>
<keyword evidence="15" id="KW-1185">Reference proteome</keyword>
<dbReference type="GO" id="GO:0005737">
    <property type="term" value="C:cytoplasm"/>
    <property type="evidence" value="ECO:0007669"/>
    <property type="project" value="UniProtKB-SubCell"/>
</dbReference>
<feature type="binding site" evidence="10">
    <location>
        <position position="306"/>
    </location>
    <ligand>
        <name>Zn(2+)</name>
        <dbReference type="ChEBI" id="CHEBI:29105"/>
    </ligand>
</feature>
<keyword evidence="4 10" id="KW-0699">rRNA-binding</keyword>
<feature type="compositionally biased region" description="Basic and acidic residues" evidence="11">
    <location>
        <begin position="367"/>
        <end position="380"/>
    </location>
</feature>
<comment type="subcellular location">
    <subcellularLocation>
        <location evidence="10">Cytoplasm</location>
    </subcellularLocation>
</comment>
<keyword evidence="5 10" id="KW-0547">Nucleotide-binding</keyword>
<accession>A0A927CI42</accession>
<dbReference type="PANTHER" id="PTHR32120:SF10">
    <property type="entry name" value="SMALL RIBOSOMAL SUBUNIT BIOGENESIS GTPASE RSGA"/>
    <property type="match status" value="1"/>
</dbReference>
<dbReference type="GO" id="GO:0019843">
    <property type="term" value="F:rRNA binding"/>
    <property type="evidence" value="ECO:0007669"/>
    <property type="project" value="UniProtKB-KW"/>
</dbReference>
<evidence type="ECO:0000256" key="9">
    <source>
        <dbReference type="ARBA" id="ARBA00023134"/>
    </source>
</evidence>
<feature type="binding site" evidence="10">
    <location>
        <begin position="218"/>
        <end position="226"/>
    </location>
    <ligand>
        <name>GTP</name>
        <dbReference type="ChEBI" id="CHEBI:37565"/>
    </ligand>
</feature>
<evidence type="ECO:0000256" key="4">
    <source>
        <dbReference type="ARBA" id="ARBA00022730"/>
    </source>
</evidence>
<evidence type="ECO:0000256" key="7">
    <source>
        <dbReference type="ARBA" id="ARBA00022833"/>
    </source>
</evidence>
<evidence type="ECO:0000256" key="2">
    <source>
        <dbReference type="ARBA" id="ARBA00022517"/>
    </source>
</evidence>
<dbReference type="GO" id="GO:0046872">
    <property type="term" value="F:metal ion binding"/>
    <property type="evidence" value="ECO:0007669"/>
    <property type="project" value="UniProtKB-KW"/>
</dbReference>
<evidence type="ECO:0000313" key="15">
    <source>
        <dbReference type="Proteomes" id="UP000632125"/>
    </source>
</evidence>
<feature type="binding site" evidence="10">
    <location>
        <position position="312"/>
    </location>
    <ligand>
        <name>Zn(2+)</name>
        <dbReference type="ChEBI" id="CHEBI:29105"/>
    </ligand>
</feature>
<evidence type="ECO:0000256" key="11">
    <source>
        <dbReference type="SAM" id="MobiDB-lite"/>
    </source>
</evidence>
<comment type="similarity">
    <text evidence="10">Belongs to the TRAFAC class YlqF/YawG GTPase family. RsgA subfamily.</text>
</comment>
<feature type="domain" description="CP-type G" evidence="13">
    <location>
        <begin position="121"/>
        <end position="276"/>
    </location>
</feature>
<evidence type="ECO:0000256" key="8">
    <source>
        <dbReference type="ARBA" id="ARBA00022884"/>
    </source>
</evidence>